<name>A0ABY2HDL0_9HYPO</name>
<feature type="region of interest" description="Disordered" evidence="1">
    <location>
        <begin position="122"/>
        <end position="206"/>
    </location>
</feature>
<dbReference type="Proteomes" id="UP001642720">
    <property type="component" value="Unassembled WGS sequence"/>
</dbReference>
<evidence type="ECO:0000313" key="2">
    <source>
        <dbReference type="EMBL" id="TFB06474.1"/>
    </source>
</evidence>
<evidence type="ECO:0000313" key="3">
    <source>
        <dbReference type="Proteomes" id="UP001642720"/>
    </source>
</evidence>
<gene>
    <name evidence="2" type="ORF">CCMA1212_001822</name>
</gene>
<proteinExistence type="predicted"/>
<dbReference type="GeneID" id="300573686"/>
<comment type="caution">
    <text evidence="2">The sequence shown here is derived from an EMBL/GenBank/DDBJ whole genome shotgun (WGS) entry which is preliminary data.</text>
</comment>
<dbReference type="RefSeq" id="XP_073562675.1">
    <property type="nucleotide sequence ID" value="XM_073699236.1"/>
</dbReference>
<protein>
    <submittedName>
        <fullName evidence="2">Uncharacterized protein</fullName>
    </submittedName>
</protein>
<organism evidence="2 3">
    <name type="scientific">Trichoderma ghanense</name>
    <dbReference type="NCBI Taxonomy" id="65468"/>
    <lineage>
        <taxon>Eukaryota</taxon>
        <taxon>Fungi</taxon>
        <taxon>Dikarya</taxon>
        <taxon>Ascomycota</taxon>
        <taxon>Pezizomycotina</taxon>
        <taxon>Sordariomycetes</taxon>
        <taxon>Hypocreomycetidae</taxon>
        <taxon>Hypocreales</taxon>
        <taxon>Hypocreaceae</taxon>
        <taxon>Trichoderma</taxon>
    </lineage>
</organism>
<dbReference type="EMBL" id="PPTA01000002">
    <property type="protein sequence ID" value="TFB06474.1"/>
    <property type="molecule type" value="Genomic_DNA"/>
</dbReference>
<keyword evidence="3" id="KW-1185">Reference proteome</keyword>
<evidence type="ECO:0000256" key="1">
    <source>
        <dbReference type="SAM" id="MobiDB-lite"/>
    </source>
</evidence>
<accession>A0ABY2HDL0</accession>
<sequence>MCKASEIHCCNSSCCRPVGWYVKQPCTPFVKANQGMPPAYDGSRDLNWNTSTSDCGVPRVVSTRKSASRACQPCCWKALCLEFAFVQDWAYVAKSDRQWLAESPGDSLLWRRTKTRLRREYDEAHQFQGKKRKRVNESAELPTPPLSRESSQQETRPGPSTYPSMTGPLDCYPTPPQEFIDPAQLDLSDTSIYPPAPTATSPSGQD</sequence>
<reference evidence="2 3" key="1">
    <citation type="submission" date="2018-01" db="EMBL/GenBank/DDBJ databases">
        <title>Genome characterization of the sugarcane-associated fungus Trichoderma ghanense CCMA-1212 and their application in lignocelulose bioconversion.</title>
        <authorList>
            <person name="Steindorff A.S."/>
            <person name="Mendes T.D."/>
            <person name="Vilela E.S.D."/>
            <person name="Rodrigues D.S."/>
            <person name="Formighieri E.F."/>
            <person name="Melo I.S."/>
            <person name="Favaro L.C.L."/>
        </authorList>
    </citation>
    <scope>NUCLEOTIDE SEQUENCE [LARGE SCALE GENOMIC DNA]</scope>
    <source>
        <strain evidence="2 3">CCMA-1212</strain>
    </source>
</reference>